<comment type="caution">
    <text evidence="14">The sequence shown here is derived from an EMBL/GenBank/DDBJ whole genome shotgun (WGS) entry which is preliminary data.</text>
</comment>
<dbReference type="EMBL" id="JANTHZ010000008">
    <property type="protein sequence ID" value="MCS0496755.1"/>
    <property type="molecule type" value="Genomic_DNA"/>
</dbReference>
<evidence type="ECO:0000256" key="6">
    <source>
        <dbReference type="ARBA" id="ARBA00022692"/>
    </source>
</evidence>
<feature type="binding site" description="axial binding residue" evidence="12">
    <location>
        <position position="82"/>
    </location>
    <ligand>
        <name>heme</name>
        <dbReference type="ChEBI" id="CHEBI:30413"/>
        <note>ligand shared with second transmembrane subunit</note>
    </ligand>
    <ligandPart>
        <name>Fe</name>
        <dbReference type="ChEBI" id="CHEBI:18248"/>
    </ligandPart>
</feature>
<organism evidence="14 15">
    <name type="scientific">Ancylobacter mangrovi</name>
    <dbReference type="NCBI Taxonomy" id="2972472"/>
    <lineage>
        <taxon>Bacteria</taxon>
        <taxon>Pseudomonadati</taxon>
        <taxon>Pseudomonadota</taxon>
        <taxon>Alphaproteobacteria</taxon>
        <taxon>Hyphomicrobiales</taxon>
        <taxon>Xanthobacteraceae</taxon>
        <taxon>Ancylobacter</taxon>
    </lineage>
</organism>
<reference evidence="14" key="1">
    <citation type="submission" date="2022-08" db="EMBL/GenBank/DDBJ databases">
        <authorList>
            <person name="Li F."/>
        </authorList>
    </citation>
    <scope>NUCLEOTIDE SEQUENCE</scope>
    <source>
        <strain evidence="14">MQZ15Z-1</strain>
    </source>
</reference>
<comment type="function">
    <text evidence="1">Membrane-anchoring subunit of succinate dehydrogenase (SDH).</text>
</comment>
<comment type="subcellular location">
    <subcellularLocation>
        <location evidence="2">Membrane</location>
        <topology evidence="2">Multi-pass membrane protein</topology>
    </subcellularLocation>
</comment>
<dbReference type="InterPro" id="IPR014314">
    <property type="entry name" value="Succ_DH_cytb556"/>
</dbReference>
<dbReference type="GO" id="GO:0009055">
    <property type="term" value="F:electron transfer activity"/>
    <property type="evidence" value="ECO:0007669"/>
    <property type="project" value="InterPro"/>
</dbReference>
<keyword evidence="7 12" id="KW-0479">Metal-binding</keyword>
<dbReference type="PROSITE" id="PS01000">
    <property type="entry name" value="SDH_CYT_1"/>
    <property type="match status" value="1"/>
</dbReference>
<keyword evidence="5 12" id="KW-0349">Heme</keyword>
<sequence>MSGAAQRPLSPHLQIYRPMLTMMMSIVHRITGVALYFGTLLLVIWLVAAASSPDSFAFVNGLYGSWLGILVMVGYSWALIHHALGGIRHFVWDFGHGFGPESRELLAKATIGGSIGLTVLLWIGIWLMKG</sequence>
<dbReference type="Pfam" id="PF01127">
    <property type="entry name" value="Sdh_cyt"/>
    <property type="match status" value="1"/>
</dbReference>
<evidence type="ECO:0000256" key="8">
    <source>
        <dbReference type="ARBA" id="ARBA00022989"/>
    </source>
</evidence>
<comment type="cofactor">
    <cofactor evidence="12">
        <name>heme</name>
        <dbReference type="ChEBI" id="CHEBI:30413"/>
    </cofactor>
    <text evidence="12">The heme is bound between the two transmembrane subunits.</text>
</comment>
<name>A0A9X2PII5_9HYPH</name>
<protein>
    <recommendedName>
        <fullName evidence="4">Succinate dehydrogenase cytochrome b556 subunit</fullName>
    </recommendedName>
</protein>
<evidence type="ECO:0000256" key="4">
    <source>
        <dbReference type="ARBA" id="ARBA00020076"/>
    </source>
</evidence>
<evidence type="ECO:0000256" key="7">
    <source>
        <dbReference type="ARBA" id="ARBA00022723"/>
    </source>
</evidence>
<evidence type="ECO:0000256" key="13">
    <source>
        <dbReference type="SAM" id="Phobius"/>
    </source>
</evidence>
<dbReference type="CDD" id="cd03499">
    <property type="entry name" value="SQR_TypeC_SdhC"/>
    <property type="match status" value="1"/>
</dbReference>
<comment type="subunit">
    <text evidence="11">Part of an enzyme complex containing four subunits: a flavoprotein, an iron-sulfur protein, plus two membrane-anchoring proteins, SdhC and SdhD. The complex can form homotrimers.</text>
</comment>
<evidence type="ECO:0000256" key="10">
    <source>
        <dbReference type="ARBA" id="ARBA00023136"/>
    </source>
</evidence>
<dbReference type="SUPFAM" id="SSF81343">
    <property type="entry name" value="Fumarate reductase respiratory complex transmembrane subunits"/>
    <property type="match status" value="1"/>
</dbReference>
<dbReference type="GO" id="GO:0006099">
    <property type="term" value="P:tricarboxylic acid cycle"/>
    <property type="evidence" value="ECO:0007669"/>
    <property type="project" value="InterPro"/>
</dbReference>
<evidence type="ECO:0000256" key="12">
    <source>
        <dbReference type="PIRSR" id="PIRSR000178-1"/>
    </source>
</evidence>
<evidence type="ECO:0000256" key="5">
    <source>
        <dbReference type="ARBA" id="ARBA00022617"/>
    </source>
</evidence>
<dbReference type="PROSITE" id="PS01001">
    <property type="entry name" value="SDH_CYT_2"/>
    <property type="match status" value="1"/>
</dbReference>
<evidence type="ECO:0000256" key="3">
    <source>
        <dbReference type="ARBA" id="ARBA00007244"/>
    </source>
</evidence>
<evidence type="ECO:0000256" key="1">
    <source>
        <dbReference type="ARBA" id="ARBA00004050"/>
    </source>
</evidence>
<evidence type="ECO:0000256" key="2">
    <source>
        <dbReference type="ARBA" id="ARBA00004141"/>
    </source>
</evidence>
<dbReference type="PANTHER" id="PTHR10978:SF5">
    <property type="entry name" value="SUCCINATE DEHYDROGENASE CYTOCHROME B560 SUBUNIT, MITOCHONDRIAL"/>
    <property type="match status" value="1"/>
</dbReference>
<proteinExistence type="inferred from homology"/>
<comment type="similarity">
    <text evidence="3">Belongs to the cytochrome b560 family.</text>
</comment>
<accession>A0A9X2PII5</accession>
<evidence type="ECO:0000256" key="11">
    <source>
        <dbReference type="ARBA" id="ARBA00025912"/>
    </source>
</evidence>
<feature type="transmembrane region" description="Helical" evidence="13">
    <location>
        <begin position="105"/>
        <end position="128"/>
    </location>
</feature>
<dbReference type="PANTHER" id="PTHR10978">
    <property type="entry name" value="SUCCINATE DEHYDROGENASE CYTOCHROME B560 SUBUNIT"/>
    <property type="match status" value="1"/>
</dbReference>
<dbReference type="InterPro" id="IPR018495">
    <property type="entry name" value="Succ_DH_cyt_bsu_CS"/>
</dbReference>
<dbReference type="PIRSF" id="PIRSF000178">
    <property type="entry name" value="SDH_cyt_b560"/>
    <property type="match status" value="1"/>
</dbReference>
<feature type="transmembrane region" description="Helical" evidence="13">
    <location>
        <begin position="65"/>
        <end position="84"/>
    </location>
</feature>
<keyword evidence="9 12" id="KW-0408">Iron</keyword>
<dbReference type="Proteomes" id="UP001151088">
    <property type="component" value="Unassembled WGS sequence"/>
</dbReference>
<dbReference type="NCBIfam" id="TIGR02970">
    <property type="entry name" value="succ_dehyd_cytB"/>
    <property type="match status" value="1"/>
</dbReference>
<dbReference type="GO" id="GO:0046872">
    <property type="term" value="F:metal ion binding"/>
    <property type="evidence" value="ECO:0007669"/>
    <property type="project" value="UniProtKB-KW"/>
</dbReference>
<evidence type="ECO:0000256" key="9">
    <source>
        <dbReference type="ARBA" id="ARBA00023004"/>
    </source>
</evidence>
<evidence type="ECO:0000313" key="15">
    <source>
        <dbReference type="Proteomes" id="UP001151088"/>
    </source>
</evidence>
<keyword evidence="15" id="KW-1185">Reference proteome</keyword>
<keyword evidence="8 13" id="KW-1133">Transmembrane helix</keyword>
<evidence type="ECO:0000313" key="14">
    <source>
        <dbReference type="EMBL" id="MCS0496755.1"/>
    </source>
</evidence>
<keyword evidence="6 13" id="KW-0812">Transmembrane</keyword>
<dbReference type="GO" id="GO:0016020">
    <property type="term" value="C:membrane"/>
    <property type="evidence" value="ECO:0007669"/>
    <property type="project" value="UniProtKB-SubCell"/>
</dbReference>
<keyword evidence="10 13" id="KW-0472">Membrane</keyword>
<gene>
    <name evidence="14" type="primary">sdhC</name>
    <name evidence="14" type="ORF">NVS89_16760</name>
</gene>
<dbReference type="AlphaFoldDB" id="A0A9X2PII5"/>
<dbReference type="RefSeq" id="WP_258733917.1">
    <property type="nucleotide sequence ID" value="NZ_JANTHY010000010.1"/>
</dbReference>
<dbReference type="InterPro" id="IPR034804">
    <property type="entry name" value="SQR/QFR_C/D"/>
</dbReference>
<dbReference type="Gene3D" id="1.20.1300.10">
    <property type="entry name" value="Fumarate reductase/succinate dehydrogenase, transmembrane subunit"/>
    <property type="match status" value="1"/>
</dbReference>
<dbReference type="InterPro" id="IPR000701">
    <property type="entry name" value="SuccDH_FuR_B_TM-su"/>
</dbReference>